<protein>
    <submittedName>
        <fullName evidence="1">Uncharacterized protein</fullName>
    </submittedName>
</protein>
<dbReference type="AlphaFoldDB" id="A0A6I5N280"/>
<accession>A0A6I5N280</accession>
<dbReference type="EMBL" id="VYSG01000003">
    <property type="protein sequence ID" value="NEG70275.1"/>
    <property type="molecule type" value="Genomic_DNA"/>
</dbReference>
<comment type="caution">
    <text evidence="1">The sequence shown here is derived from an EMBL/GenBank/DDBJ whole genome shotgun (WGS) entry which is preliminary data.</text>
</comment>
<organism evidence="1 2">
    <name type="scientific">Bifidobacterium choloepi</name>
    <dbReference type="NCBI Taxonomy" id="2614131"/>
    <lineage>
        <taxon>Bacteria</taxon>
        <taxon>Bacillati</taxon>
        <taxon>Actinomycetota</taxon>
        <taxon>Actinomycetes</taxon>
        <taxon>Bifidobacteriales</taxon>
        <taxon>Bifidobacteriaceae</taxon>
        <taxon>Bifidobacterium</taxon>
    </lineage>
</organism>
<sequence length="74" mass="8120">MPCRKKTGRTIVAVPAAFAVLKGLIPSAGLVSIDWNNVALWIRQKTWGKLSKCFARHAAKVVAKDLAKLTPWGY</sequence>
<dbReference type="Proteomes" id="UP000469292">
    <property type="component" value="Unassembled WGS sequence"/>
</dbReference>
<gene>
    <name evidence="1" type="ORF">F6S87_06660</name>
</gene>
<evidence type="ECO:0000313" key="2">
    <source>
        <dbReference type="Proteomes" id="UP000469292"/>
    </source>
</evidence>
<proteinExistence type="predicted"/>
<reference evidence="1 2" key="1">
    <citation type="submission" date="2019-09" db="EMBL/GenBank/DDBJ databases">
        <title>Phylogenetic characterization of a novel taxon of the genus Bifidobacterium: Bifidobacterium choloepi sp. nov.</title>
        <authorList>
            <person name="Modesto M."/>
            <person name="Satti M."/>
        </authorList>
    </citation>
    <scope>NUCLEOTIDE SEQUENCE [LARGE SCALE GENOMIC DNA]</scope>
    <source>
        <strain evidence="1 2">BRDM6</strain>
    </source>
</reference>
<keyword evidence="2" id="KW-1185">Reference proteome</keyword>
<name>A0A6I5N280_9BIFI</name>
<evidence type="ECO:0000313" key="1">
    <source>
        <dbReference type="EMBL" id="NEG70275.1"/>
    </source>
</evidence>
<dbReference type="RefSeq" id="WP_163227884.1">
    <property type="nucleotide sequence ID" value="NZ_VYSG01000003.1"/>
</dbReference>